<organism evidence="2 3">
    <name type="scientific">Aduncisulcus paluster</name>
    <dbReference type="NCBI Taxonomy" id="2918883"/>
    <lineage>
        <taxon>Eukaryota</taxon>
        <taxon>Metamonada</taxon>
        <taxon>Carpediemonas-like organisms</taxon>
        <taxon>Aduncisulcus</taxon>
    </lineage>
</organism>
<feature type="region of interest" description="Disordered" evidence="1">
    <location>
        <begin position="796"/>
        <end position="851"/>
    </location>
</feature>
<feature type="compositionally biased region" description="Acidic residues" evidence="1">
    <location>
        <begin position="474"/>
        <end position="494"/>
    </location>
</feature>
<feature type="region of interest" description="Disordered" evidence="1">
    <location>
        <begin position="1"/>
        <end position="70"/>
    </location>
</feature>
<feature type="compositionally biased region" description="Basic and acidic residues" evidence="1">
    <location>
        <begin position="235"/>
        <end position="254"/>
    </location>
</feature>
<name>A0ABQ5JWP3_9EUKA</name>
<keyword evidence="3" id="KW-1185">Reference proteome</keyword>
<feature type="region of interest" description="Disordered" evidence="1">
    <location>
        <begin position="352"/>
        <end position="393"/>
    </location>
</feature>
<gene>
    <name evidence="2" type="ORF">ADUPG1_011644</name>
</gene>
<feature type="non-terminal residue" evidence="2">
    <location>
        <position position="1"/>
    </location>
</feature>
<evidence type="ECO:0000313" key="3">
    <source>
        <dbReference type="Proteomes" id="UP001057375"/>
    </source>
</evidence>
<feature type="compositionally biased region" description="Basic and acidic residues" evidence="1">
    <location>
        <begin position="841"/>
        <end position="851"/>
    </location>
</feature>
<feature type="compositionally biased region" description="Basic and acidic residues" evidence="1">
    <location>
        <begin position="463"/>
        <end position="473"/>
    </location>
</feature>
<feature type="region of interest" description="Disordered" evidence="1">
    <location>
        <begin position="166"/>
        <end position="185"/>
    </location>
</feature>
<sequence>KSSSSSFSSSSFSSSSSSIRRSSSTSTLVKNHHSRSDIRAPSSTLSTVDSIPSHEREDGNTMDDINPLSSFTPLSFMLNRMSKSHSSQSFSRNYDGILGEQESLGTKTLTKEEIREEIAAQKERQDEQKKWQFLLSGGTLSENGSIQSSPSHNPKFRDGLESISSPVEATSGASTAESNKSTSTIGVSTASINKTNSINRTISTTDQIRPFNVVSEEIEHDRVFSHSSSSGLDEEYPRSPGKESSKFEKGREENDMSLGQHGGPIQSKYSLSIDSLPSSGIKNRDISTQGKRSGGGQNVVAFETDISHSIGYSSSFVPQHSTYDAIHTPRAFPTVSSPVILVDAYSSDKPVSKEYREEHVHKSSVKSEPYVEDRGDGEKEKEGRKEEPEQCNVVVHGDVILEEEQEGISEHPFTALEQISCPSGNYAMGRTVEYSNSTERDDSSPEIIKDDQEDEAMQPSRCLMEDNKDIDDRMYEEEEEEEEEEEREEGEEEQIIQSPDALSSHRDSLGLYYSGKTASHLESTIAQDVSVSTAYSFLSLSETMRNEQQKRQKELIHAEEERLANTLVHRDEVIQKLQEERDGMMVEISREWHERVTELHDSVEIHKLRVDAKIMERDAEYKTKKQEQREKCFQLTRESKQRNETLHQVSMRKRSNLLADIVACEKKYKDDQTKLVRFALSVDDKEKLSLSSSSSSSSSSHNPLPVSLLSSLSKMRDLTVSSYMFPSKKAQILSQMMESLKSSLASLRHQQQVCVSLQQEQGKSSEIGDTVLKLELQKQKLQREVRTLHEKISIKRERERLERQRKSKAGPSHSQSGHQWRESVDKSETIKPISRLSRPISRREVGESRVSRETRLIGDSTSVYSSSSLSPLGKKPLESIIFNSSNILHL</sequence>
<dbReference type="EMBL" id="BQXS01012156">
    <property type="protein sequence ID" value="GKT20091.1"/>
    <property type="molecule type" value="Genomic_DNA"/>
</dbReference>
<feature type="compositionally biased region" description="Basic and acidic residues" evidence="1">
    <location>
        <begin position="819"/>
        <end position="829"/>
    </location>
</feature>
<dbReference type="Proteomes" id="UP001057375">
    <property type="component" value="Unassembled WGS sequence"/>
</dbReference>
<evidence type="ECO:0000256" key="1">
    <source>
        <dbReference type="SAM" id="MobiDB-lite"/>
    </source>
</evidence>
<comment type="caution">
    <text evidence="2">The sequence shown here is derived from an EMBL/GenBank/DDBJ whole genome shotgun (WGS) entry which is preliminary data.</text>
</comment>
<feature type="compositionally biased region" description="Basic and acidic residues" evidence="1">
    <location>
        <begin position="352"/>
        <end position="361"/>
    </location>
</feature>
<feature type="compositionally biased region" description="Low complexity" evidence="1">
    <location>
        <begin position="1"/>
        <end position="27"/>
    </location>
</feature>
<feature type="compositionally biased region" description="Polar residues" evidence="1">
    <location>
        <begin position="41"/>
        <end position="50"/>
    </location>
</feature>
<feature type="compositionally biased region" description="Basic and acidic residues" evidence="1">
    <location>
        <begin position="369"/>
        <end position="388"/>
    </location>
</feature>
<feature type="region of interest" description="Disordered" evidence="1">
    <location>
        <begin position="434"/>
        <end position="504"/>
    </location>
</feature>
<feature type="region of interest" description="Disordered" evidence="1">
    <location>
        <begin position="222"/>
        <end position="266"/>
    </location>
</feature>
<protein>
    <submittedName>
        <fullName evidence="2">Uncharacterized protein</fullName>
    </submittedName>
</protein>
<accession>A0ABQ5JWP3</accession>
<evidence type="ECO:0000313" key="2">
    <source>
        <dbReference type="EMBL" id="GKT20091.1"/>
    </source>
</evidence>
<proteinExistence type="predicted"/>
<feature type="region of interest" description="Disordered" evidence="1">
    <location>
        <begin position="141"/>
        <end position="160"/>
    </location>
</feature>
<feature type="compositionally biased region" description="Basic and acidic residues" evidence="1">
    <location>
        <begin position="438"/>
        <end position="450"/>
    </location>
</feature>
<feature type="compositionally biased region" description="Polar residues" evidence="1">
    <location>
        <begin position="141"/>
        <end position="152"/>
    </location>
</feature>
<reference evidence="2" key="1">
    <citation type="submission" date="2022-03" db="EMBL/GenBank/DDBJ databases">
        <title>Draft genome sequence of Aduncisulcus paluster, a free-living microaerophilic Fornicata.</title>
        <authorList>
            <person name="Yuyama I."/>
            <person name="Kume K."/>
            <person name="Tamura T."/>
            <person name="Inagaki Y."/>
            <person name="Hashimoto T."/>
        </authorList>
    </citation>
    <scope>NUCLEOTIDE SEQUENCE</scope>
    <source>
        <strain evidence="2">NY0171</strain>
    </source>
</reference>